<dbReference type="Proteomes" id="UP000499080">
    <property type="component" value="Unassembled WGS sequence"/>
</dbReference>
<sequence length="48" mass="5576">FFNDALFRAYCPHSYTDSHVYGGNQLFVLEKEIPCQENSPDSSSRYEI</sequence>
<reference evidence="1 2" key="1">
    <citation type="journal article" date="2019" name="Sci. Rep.">
        <title>Orb-weaving spider Araneus ventricosus genome elucidates the spidroin gene catalogue.</title>
        <authorList>
            <person name="Kono N."/>
            <person name="Nakamura H."/>
            <person name="Ohtoshi R."/>
            <person name="Moran D.A.P."/>
            <person name="Shinohara A."/>
            <person name="Yoshida Y."/>
            <person name="Fujiwara M."/>
            <person name="Mori M."/>
            <person name="Tomita M."/>
            <person name="Arakawa K."/>
        </authorList>
    </citation>
    <scope>NUCLEOTIDE SEQUENCE [LARGE SCALE GENOMIC DNA]</scope>
</reference>
<organism evidence="1 2">
    <name type="scientific">Araneus ventricosus</name>
    <name type="common">Orbweaver spider</name>
    <name type="synonym">Epeira ventricosa</name>
    <dbReference type="NCBI Taxonomy" id="182803"/>
    <lineage>
        <taxon>Eukaryota</taxon>
        <taxon>Metazoa</taxon>
        <taxon>Ecdysozoa</taxon>
        <taxon>Arthropoda</taxon>
        <taxon>Chelicerata</taxon>
        <taxon>Arachnida</taxon>
        <taxon>Araneae</taxon>
        <taxon>Araneomorphae</taxon>
        <taxon>Entelegynae</taxon>
        <taxon>Araneoidea</taxon>
        <taxon>Araneidae</taxon>
        <taxon>Araneus</taxon>
    </lineage>
</organism>
<comment type="caution">
    <text evidence="1">The sequence shown here is derived from an EMBL/GenBank/DDBJ whole genome shotgun (WGS) entry which is preliminary data.</text>
</comment>
<dbReference type="AlphaFoldDB" id="A0A4Y2BDE9"/>
<protein>
    <submittedName>
        <fullName evidence="1">Uncharacterized protein</fullName>
    </submittedName>
</protein>
<dbReference type="EMBL" id="BGPR01083146">
    <property type="protein sequence ID" value="GBL90078.1"/>
    <property type="molecule type" value="Genomic_DNA"/>
</dbReference>
<evidence type="ECO:0000313" key="2">
    <source>
        <dbReference type="Proteomes" id="UP000499080"/>
    </source>
</evidence>
<evidence type="ECO:0000313" key="1">
    <source>
        <dbReference type="EMBL" id="GBL90078.1"/>
    </source>
</evidence>
<feature type="non-terminal residue" evidence="1">
    <location>
        <position position="1"/>
    </location>
</feature>
<name>A0A4Y2BDE9_ARAVE</name>
<accession>A0A4Y2BDE9</accession>
<gene>
    <name evidence="1" type="ORF">AVEN_37350_1</name>
</gene>
<proteinExistence type="predicted"/>
<keyword evidence="2" id="KW-1185">Reference proteome</keyword>